<feature type="transmembrane region" description="Helical" evidence="1">
    <location>
        <begin position="109"/>
        <end position="131"/>
    </location>
</feature>
<gene>
    <name evidence="2" type="ORF">F2Q68_00020044</name>
    <name evidence="3" type="ORF">F2Q70_00001989</name>
</gene>
<feature type="transmembrane region" description="Helical" evidence="1">
    <location>
        <begin position="70"/>
        <end position="89"/>
    </location>
</feature>
<reference evidence="3" key="1">
    <citation type="submission" date="2019-12" db="EMBL/GenBank/DDBJ databases">
        <title>Genome sequencing and annotation of Brassica cretica.</title>
        <authorList>
            <person name="Studholme D.J."/>
            <person name="Sarris P.F."/>
        </authorList>
    </citation>
    <scope>NUCLEOTIDE SEQUENCE</scope>
    <source>
        <strain evidence="2">PFS-001/15</strain>
        <strain evidence="3">PFS-102/07</strain>
        <tissue evidence="3">Leaf</tissue>
    </source>
</reference>
<protein>
    <submittedName>
        <fullName evidence="3">Uncharacterized protein</fullName>
    </submittedName>
</protein>
<organism evidence="3">
    <name type="scientific">Brassica cretica</name>
    <name type="common">Mustard</name>
    <dbReference type="NCBI Taxonomy" id="69181"/>
    <lineage>
        <taxon>Eukaryota</taxon>
        <taxon>Viridiplantae</taxon>
        <taxon>Streptophyta</taxon>
        <taxon>Embryophyta</taxon>
        <taxon>Tracheophyta</taxon>
        <taxon>Spermatophyta</taxon>
        <taxon>Magnoliopsida</taxon>
        <taxon>eudicotyledons</taxon>
        <taxon>Gunneridae</taxon>
        <taxon>Pentapetalae</taxon>
        <taxon>rosids</taxon>
        <taxon>malvids</taxon>
        <taxon>Brassicales</taxon>
        <taxon>Brassicaceae</taxon>
        <taxon>Brassiceae</taxon>
        <taxon>Brassica</taxon>
    </lineage>
</organism>
<proteinExistence type="predicted"/>
<sequence>MGRHPMIVVRINLFLAKHTGDSGLLLGEFLGELVAENCFISFVVNTPYIAPIEMLLHPLVGDVVNHVERLASTAISCVLCLLVSSLEYFCLVLNDSNSSTGGSSPLTCSYVLTYLGVGVTVFLLSLLVTAITTNE</sequence>
<keyword evidence="1" id="KW-1133">Transmembrane helix</keyword>
<evidence type="ECO:0000256" key="1">
    <source>
        <dbReference type="SAM" id="Phobius"/>
    </source>
</evidence>
<keyword evidence="1" id="KW-0812">Transmembrane</keyword>
<keyword evidence="1" id="KW-0472">Membrane</keyword>
<accession>A0A8S9IVI3</accession>
<dbReference type="EMBL" id="QGKY02001015">
    <property type="protein sequence ID" value="KAF2573919.1"/>
    <property type="molecule type" value="Genomic_DNA"/>
</dbReference>
<name>A0A8S9IVI3_BRACR</name>
<evidence type="ECO:0000313" key="2">
    <source>
        <dbReference type="EMBL" id="KAF2539232.1"/>
    </source>
</evidence>
<evidence type="ECO:0000313" key="3">
    <source>
        <dbReference type="EMBL" id="KAF2573919.1"/>
    </source>
</evidence>
<dbReference type="AlphaFoldDB" id="A0A8S9IVI3"/>
<comment type="caution">
    <text evidence="3">The sequence shown here is derived from an EMBL/GenBank/DDBJ whole genome shotgun (WGS) entry which is preliminary data.</text>
</comment>
<dbReference type="EMBL" id="QGKW02002228">
    <property type="protein sequence ID" value="KAF2539232.1"/>
    <property type="molecule type" value="Genomic_DNA"/>
</dbReference>
<dbReference type="Proteomes" id="UP000712281">
    <property type="component" value="Unassembled WGS sequence"/>
</dbReference>